<evidence type="ECO:0000313" key="2">
    <source>
        <dbReference type="EMBL" id="ATQ73350.1"/>
    </source>
</evidence>
<organism evidence="2 3">
    <name type="scientific">Massilia violaceinigra</name>
    <dbReference type="NCBI Taxonomy" id="2045208"/>
    <lineage>
        <taxon>Bacteria</taxon>
        <taxon>Pseudomonadati</taxon>
        <taxon>Pseudomonadota</taxon>
        <taxon>Betaproteobacteria</taxon>
        <taxon>Burkholderiales</taxon>
        <taxon>Oxalobacteraceae</taxon>
        <taxon>Telluria group</taxon>
        <taxon>Massilia</taxon>
    </lineage>
</organism>
<dbReference type="RefSeq" id="WP_099873200.1">
    <property type="nucleotide sequence ID" value="NZ_CP024608.1"/>
</dbReference>
<proteinExistence type="predicted"/>
<keyword evidence="1" id="KW-0472">Membrane</keyword>
<keyword evidence="1" id="KW-1133">Transmembrane helix</keyword>
<keyword evidence="1" id="KW-0812">Transmembrane</keyword>
<dbReference type="AlphaFoldDB" id="A0A2D2DED9"/>
<feature type="transmembrane region" description="Helical" evidence="1">
    <location>
        <begin position="119"/>
        <end position="142"/>
    </location>
</feature>
<feature type="transmembrane region" description="Helical" evidence="1">
    <location>
        <begin position="163"/>
        <end position="187"/>
    </location>
</feature>
<dbReference type="Proteomes" id="UP000229897">
    <property type="component" value="Chromosome"/>
</dbReference>
<dbReference type="EMBL" id="CP024608">
    <property type="protein sequence ID" value="ATQ73350.1"/>
    <property type="molecule type" value="Genomic_DNA"/>
</dbReference>
<feature type="transmembrane region" description="Helical" evidence="1">
    <location>
        <begin position="91"/>
        <end position="113"/>
    </location>
</feature>
<keyword evidence="3" id="KW-1185">Reference proteome</keyword>
<feature type="transmembrane region" description="Helical" evidence="1">
    <location>
        <begin position="27"/>
        <end position="48"/>
    </location>
</feature>
<protein>
    <submittedName>
        <fullName evidence="2">Uncharacterized protein</fullName>
    </submittedName>
</protein>
<feature type="transmembrane region" description="Helical" evidence="1">
    <location>
        <begin position="60"/>
        <end position="79"/>
    </location>
</feature>
<name>A0A2D2DED9_9BURK</name>
<dbReference type="KEGG" id="mass:CR152_01635"/>
<reference evidence="2" key="1">
    <citation type="submission" date="2017-10" db="EMBL/GenBank/DDBJ databases">
        <title>Massilia psychrophilum sp. nov., a novel purple-pigmented bacterium isolated from Tianshan glacier, Xinjiang Municipality, China.</title>
        <authorList>
            <person name="Wang H."/>
        </authorList>
    </citation>
    <scope>NUCLEOTIDE SEQUENCE [LARGE SCALE GENOMIC DNA]</scope>
    <source>
        <strain evidence="2">B2</strain>
    </source>
</reference>
<accession>A0A2D2DED9</accession>
<evidence type="ECO:0000313" key="3">
    <source>
        <dbReference type="Proteomes" id="UP000229897"/>
    </source>
</evidence>
<sequence length="248" mass="26538">MIDHYEAVRLPFKPALPYHMLSDSVRAALWFGGVILPLISLAVVHVGYVGGSMPLPGTMLIHAFLITSIPLANALLLRAMMSERPLLPRPLALLHGFAATVSIVYTIVFLPLIPFTMAVILSYGIFLLLVLAPLLSLIALLAGRRMLGEMVRETGRAPLPSALPGVLLAMAVGAVVELPAAVTLIGMRMANSSVHATRADGVRLLRHLGNEKMIASMCKRQETSVTDLSGLLLTIGNPIKRTQACPVS</sequence>
<gene>
    <name evidence="2" type="ORF">CR152_01635</name>
</gene>
<evidence type="ECO:0000256" key="1">
    <source>
        <dbReference type="SAM" id="Phobius"/>
    </source>
</evidence>